<accession>A0A6I6HPY7</accession>
<dbReference type="EMBL" id="CP046622">
    <property type="protein sequence ID" value="QGW84997.1"/>
    <property type="molecule type" value="Genomic_DNA"/>
</dbReference>
<gene>
    <name evidence="1" type="ORF">GOQ09_13425</name>
</gene>
<proteinExistence type="predicted"/>
<dbReference type="AlphaFoldDB" id="A0A6I6HPY7"/>
<evidence type="ECO:0000313" key="1">
    <source>
        <dbReference type="EMBL" id="QGW84997.1"/>
    </source>
</evidence>
<reference evidence="1 2" key="1">
    <citation type="submission" date="2019-12" db="EMBL/GenBank/DDBJ databases">
        <title>Hybrid Genome Assemblies of two High G+C Isolates from Undergraduate Microbiology Courses.</title>
        <authorList>
            <person name="Ne Ville C.J."/>
            <person name="Enright D."/>
            <person name="Hernandez I."/>
            <person name="Dodsworth J."/>
            <person name="Orwin P.M."/>
        </authorList>
    </citation>
    <scope>NUCLEOTIDE SEQUENCE [LARGE SCALE GENOMIC DNA]</scope>
    <source>
        <strain evidence="1 2">CSUSB</strain>
    </source>
</reference>
<organism evidence="1 2">
    <name type="scientific">Variovorax paradoxus</name>
    <dbReference type="NCBI Taxonomy" id="34073"/>
    <lineage>
        <taxon>Bacteria</taxon>
        <taxon>Pseudomonadati</taxon>
        <taxon>Pseudomonadota</taxon>
        <taxon>Betaproteobacteria</taxon>
        <taxon>Burkholderiales</taxon>
        <taxon>Comamonadaceae</taxon>
        <taxon>Variovorax</taxon>
    </lineage>
</organism>
<dbReference type="Gene3D" id="3.40.190.10">
    <property type="entry name" value="Periplasmic binding protein-like II"/>
    <property type="match status" value="1"/>
</dbReference>
<protein>
    <submittedName>
        <fullName evidence="1">Uncharacterized protein</fullName>
    </submittedName>
</protein>
<sequence>MTSVTFLVAVASPDYLERRGTPRSPSDLRGHACSTMRCSRLRRTWMHRQTRISGAQPPLQSQRVPFAFFSRG</sequence>
<dbReference type="OrthoDB" id="9798121at2"/>
<dbReference type="Proteomes" id="UP000425817">
    <property type="component" value="Chromosome"/>
</dbReference>
<dbReference type="SUPFAM" id="SSF53850">
    <property type="entry name" value="Periplasmic binding protein-like II"/>
    <property type="match status" value="1"/>
</dbReference>
<evidence type="ECO:0000313" key="2">
    <source>
        <dbReference type="Proteomes" id="UP000425817"/>
    </source>
</evidence>
<name>A0A6I6HPY7_VARPD</name>